<keyword evidence="2" id="KW-1185">Reference proteome</keyword>
<reference evidence="1" key="1">
    <citation type="submission" date="2022-03" db="EMBL/GenBank/DDBJ databases">
        <title>Genomic analyses of argali, domestic sheep and their hybrids provide insights into chromosomal evolution, heterosis and genetic basis of agronomic traits.</title>
        <authorList>
            <person name="Li M."/>
        </authorList>
    </citation>
    <scope>NUCLEOTIDE SEQUENCE</scope>
    <source>
        <strain evidence="1">F1 hybrid</strain>
    </source>
</reference>
<evidence type="ECO:0000313" key="1">
    <source>
        <dbReference type="EMBL" id="KAI4566754.1"/>
    </source>
</evidence>
<accession>A0ACB9UEV5</accession>
<gene>
    <name evidence="1" type="ORF">MJG53_015431</name>
</gene>
<sequence length="1138" mass="122642">MWVGMELSLGVPGSLDGNCAGFGSLEEGMMECRRLVEVVHLTFCPFSGNDRLQLESSMDESRLRTPDPGAQLGVSSCLGKCQKSSPDARRQPFSGKSFYLDLPAGKNLQFLTGAIQQLGGDESDPLSVIKGLQVIEGFLSKEVSYIVSSRREAKAESSRTSHRGCPSPSEVTVDTPPVANPKGSRARPAQKAMDPVPLSRGKELLQKAIRNQGSSSGGGSGHSSSLLSNARSWGVQILHVDGNMSSRVKNTESRGEESILFPVGELRSETLRDTDTATLLVGEFGPFIDQRAEGMRFREAKDQEPSRRSAACTVPRRRKGYCECCQEAFEELHRHLQSPRHQGFALEAHLYAEVDRIISQLSQSFADAPFQASLPGAASPWRRNDGHQQASGATEHGGTVSGMKAAAEPVEAGKIPEPIASCRELKGLCPLYHGHWFPQQPQPSALTASPDQPQAHLFSLPVDPPPLNPPCLPVFSATCCQTTLGHPDPVCPLLGPDLTLDNSQNALQGTASIFSMNPVDFKPRRPEFKSRSCHSVTLGELLKASFLNLKNGSVGTGGPAGALRWRVSPHLGGPEAPEVTEPSRLVGESSGGEVRKQQLDTRVRQEPPGGPPVHLAQVSFVIPAFNSNFTLDLELNQDPFPTSFTGPLSSQPPSDAGSQVRRGHPTVHSETKYVELIVINDHQLFGQMRQSVVLTSNFAKSVVNLADVMYKEQLNTRIVLVAMETWADGDKIQVQDDLLETLARLMVYRREGLPEASDATHLFSGRTFQSTSSGAAYVGGICSLSRGGGVNEYDNMGAMAVTLAQTLGQNLGMMWNKHRSSAGDCKCPDNWLGCIMEDTGFYLPRKFSRCSIDEYNQFLQEGGGSCLFNKPLKLLDPPECGNGFVEAGEECDCGSVQCPPNLHKLDGYYCDHEQGRCYGGRCKTRDRQCQALWGHAAADRFCYEKLNVEGTERGNCGRKGSGWVQCNKQDVLCGFLLCVNISGAPRLGDLGGDISSVTFYHQGKELDCRGGHVQLADGSDLSYVEDGTACGPNMLCLDHRCLPASAFNFSTCPGSGERRICSHHGVCSNEGKCICQPDWTGKDCSIHNPLPTSPPTGETERYKGPSGTNIIIGSIAGAVLVAAIVLGGTGWGFKSGGA</sequence>
<dbReference type="Proteomes" id="UP001057279">
    <property type="component" value="Linkage Group LG18"/>
</dbReference>
<evidence type="ECO:0000313" key="2">
    <source>
        <dbReference type="Proteomes" id="UP001057279"/>
    </source>
</evidence>
<name>A0ACB9UEV5_9CETA</name>
<comment type="caution">
    <text evidence="1">The sequence shown here is derived from an EMBL/GenBank/DDBJ whole genome shotgun (WGS) entry which is preliminary data.</text>
</comment>
<organism evidence="1 2">
    <name type="scientific">Ovis ammon polii x Ovis aries</name>
    <dbReference type="NCBI Taxonomy" id="2918886"/>
    <lineage>
        <taxon>Eukaryota</taxon>
        <taxon>Metazoa</taxon>
        <taxon>Chordata</taxon>
        <taxon>Craniata</taxon>
        <taxon>Vertebrata</taxon>
        <taxon>Euteleostomi</taxon>
        <taxon>Mammalia</taxon>
        <taxon>Eutheria</taxon>
        <taxon>Laurasiatheria</taxon>
        <taxon>Artiodactyla</taxon>
        <taxon>Ruminantia</taxon>
        <taxon>Pecora</taxon>
        <taxon>Bovidae</taxon>
        <taxon>Caprinae</taxon>
        <taxon>Ovis</taxon>
    </lineage>
</organism>
<proteinExistence type="predicted"/>
<dbReference type="EMBL" id="CM043043">
    <property type="protein sequence ID" value="KAI4566754.1"/>
    <property type="molecule type" value="Genomic_DNA"/>
</dbReference>
<protein>
    <submittedName>
        <fullName evidence="1">Uncharacterized protein</fullName>
    </submittedName>
</protein>